<dbReference type="EMBL" id="FZPD01000002">
    <property type="protein sequence ID" value="SNS86126.1"/>
    <property type="molecule type" value="Genomic_DNA"/>
</dbReference>
<dbReference type="AlphaFoldDB" id="A0A239HXH9"/>
<feature type="domain" description="Response regulatory" evidence="2">
    <location>
        <begin position="7"/>
        <end position="134"/>
    </location>
</feature>
<dbReference type="GO" id="GO:0000160">
    <property type="term" value="P:phosphorelay signal transduction system"/>
    <property type="evidence" value="ECO:0007669"/>
    <property type="project" value="InterPro"/>
</dbReference>
<dbReference type="InterPro" id="IPR052893">
    <property type="entry name" value="TCS_response_regulator"/>
</dbReference>
<proteinExistence type="predicted"/>
<dbReference type="InterPro" id="IPR011006">
    <property type="entry name" value="CheY-like_superfamily"/>
</dbReference>
<dbReference type="PANTHER" id="PTHR44520:SF2">
    <property type="entry name" value="RESPONSE REGULATOR RCP1"/>
    <property type="match status" value="1"/>
</dbReference>
<dbReference type="SUPFAM" id="SSF52172">
    <property type="entry name" value="CheY-like"/>
    <property type="match status" value="1"/>
</dbReference>
<evidence type="ECO:0000313" key="3">
    <source>
        <dbReference type="EMBL" id="SNS86126.1"/>
    </source>
</evidence>
<protein>
    <submittedName>
        <fullName evidence="3">Response regulator receiver domain-containing protein</fullName>
    </submittedName>
</protein>
<evidence type="ECO:0000256" key="1">
    <source>
        <dbReference type="PROSITE-ProRule" id="PRU00169"/>
    </source>
</evidence>
<keyword evidence="4" id="KW-1185">Reference proteome</keyword>
<accession>A0A239HXH9</accession>
<dbReference type="PROSITE" id="PS50110">
    <property type="entry name" value="RESPONSE_REGULATORY"/>
    <property type="match status" value="1"/>
</dbReference>
<feature type="modified residue" description="4-aspartylphosphate" evidence="1">
    <location>
        <position position="64"/>
    </location>
</feature>
<gene>
    <name evidence="3" type="ORF">SAMN05421640_1565</name>
</gene>
<dbReference type="RefSeq" id="WP_089356286.1">
    <property type="nucleotide sequence ID" value="NZ_FZPD01000002.1"/>
</dbReference>
<evidence type="ECO:0000259" key="2">
    <source>
        <dbReference type="PROSITE" id="PS50110"/>
    </source>
</evidence>
<evidence type="ECO:0000313" key="4">
    <source>
        <dbReference type="Proteomes" id="UP000198393"/>
    </source>
</evidence>
<reference evidence="3 4" key="1">
    <citation type="submission" date="2017-06" db="EMBL/GenBank/DDBJ databases">
        <authorList>
            <person name="Kim H.J."/>
            <person name="Triplett B.A."/>
        </authorList>
    </citation>
    <scope>NUCLEOTIDE SEQUENCE [LARGE SCALE GENOMIC DNA]</scope>
    <source>
        <strain evidence="3 4">DSM 19307</strain>
    </source>
</reference>
<dbReference type="Pfam" id="PF00072">
    <property type="entry name" value="Response_reg"/>
    <property type="match status" value="1"/>
</dbReference>
<keyword evidence="1" id="KW-0597">Phosphoprotein</keyword>
<dbReference type="InterPro" id="IPR001789">
    <property type="entry name" value="Sig_transdc_resp-reg_receiver"/>
</dbReference>
<name>A0A239HXH9_EKHLU</name>
<sequence>MKEKLDRILLVDDDDSTNFLHKTILGRLDCANHIDVCQNGKEAIEFLSAKVDGEYPQPNVIFLDINMPIMNGWEFLEAYEKLIPEQKGDLIIAMVTTSTNPADRQKAQDFNFVSTFMNKPMRKDNIRELLKAHFPNLF</sequence>
<organism evidence="3 4">
    <name type="scientific">Ekhidna lutea</name>
    <dbReference type="NCBI Taxonomy" id="447679"/>
    <lineage>
        <taxon>Bacteria</taxon>
        <taxon>Pseudomonadati</taxon>
        <taxon>Bacteroidota</taxon>
        <taxon>Cytophagia</taxon>
        <taxon>Cytophagales</taxon>
        <taxon>Reichenbachiellaceae</taxon>
        <taxon>Ekhidna</taxon>
    </lineage>
</organism>
<dbReference type="Proteomes" id="UP000198393">
    <property type="component" value="Unassembled WGS sequence"/>
</dbReference>
<dbReference type="SMART" id="SM00448">
    <property type="entry name" value="REC"/>
    <property type="match status" value="1"/>
</dbReference>
<dbReference type="Gene3D" id="3.40.50.2300">
    <property type="match status" value="1"/>
</dbReference>
<dbReference type="OrthoDB" id="1524091at2"/>
<dbReference type="PANTHER" id="PTHR44520">
    <property type="entry name" value="RESPONSE REGULATOR RCP1-RELATED"/>
    <property type="match status" value="1"/>
</dbReference>